<dbReference type="InterPro" id="IPR017896">
    <property type="entry name" value="4Fe4S_Fe-S-bd"/>
</dbReference>
<feature type="transmembrane region" description="Helical" evidence="7">
    <location>
        <begin position="163"/>
        <end position="181"/>
    </location>
</feature>
<dbReference type="InterPro" id="IPR032879">
    <property type="entry name" value="FixG_C"/>
</dbReference>
<evidence type="ECO:0000256" key="5">
    <source>
        <dbReference type="ARBA" id="ARBA00023004"/>
    </source>
</evidence>
<feature type="transmembrane region" description="Helical" evidence="7">
    <location>
        <begin position="339"/>
        <end position="358"/>
    </location>
</feature>
<dbReference type="NCBIfam" id="TIGR02745">
    <property type="entry name" value="ccoG_rdxA_fixG"/>
    <property type="match status" value="1"/>
</dbReference>
<proteinExistence type="predicted"/>
<evidence type="ECO:0000259" key="8">
    <source>
        <dbReference type="PROSITE" id="PS51379"/>
    </source>
</evidence>
<protein>
    <submittedName>
        <fullName evidence="9">Cytochrome c oxidase accessory protein CcoG</fullName>
    </submittedName>
</protein>
<dbReference type="InterPro" id="IPR014116">
    <property type="entry name" value="Cyt_c_oxidase_cbb3_FixG"/>
</dbReference>
<dbReference type="PROSITE" id="PS00198">
    <property type="entry name" value="4FE4S_FER_1"/>
    <property type="match status" value="1"/>
</dbReference>
<feature type="transmembrane region" description="Helical" evidence="7">
    <location>
        <begin position="41"/>
        <end position="62"/>
    </location>
</feature>
<comment type="caution">
    <text evidence="9">The sequence shown here is derived from an EMBL/GenBank/DDBJ whole genome shotgun (WGS) entry which is preliminary data.</text>
</comment>
<dbReference type="Pfam" id="PF13746">
    <property type="entry name" value="Fer4_18"/>
    <property type="match status" value="1"/>
</dbReference>
<keyword evidence="7" id="KW-1133">Transmembrane helix</keyword>
<dbReference type="InterPro" id="IPR013783">
    <property type="entry name" value="Ig-like_fold"/>
</dbReference>
<accession>A0ABU9TNZ4</accession>
<keyword evidence="4" id="KW-0249">Electron transport</keyword>
<gene>
    <name evidence="9" type="primary">ccoG</name>
    <name evidence="9" type="ORF">WNY58_03495</name>
</gene>
<keyword evidence="5" id="KW-0408">Iron</keyword>
<feature type="domain" description="4Fe-4S ferredoxin-type" evidence="8">
    <location>
        <begin position="261"/>
        <end position="290"/>
    </location>
</feature>
<dbReference type="SUPFAM" id="SSF54862">
    <property type="entry name" value="4Fe-4S ferredoxins"/>
    <property type="match status" value="1"/>
</dbReference>
<dbReference type="PANTHER" id="PTHR30176">
    <property type="entry name" value="FERREDOXIN-TYPE PROTEIN NAPH"/>
    <property type="match status" value="1"/>
</dbReference>
<dbReference type="Proteomes" id="UP001449225">
    <property type="component" value="Unassembled WGS sequence"/>
</dbReference>
<organism evidence="9 10">
    <name type="scientific">Neptuniibacter pectenicola</name>
    <dbReference type="NCBI Taxonomy" id="1806669"/>
    <lineage>
        <taxon>Bacteria</taxon>
        <taxon>Pseudomonadati</taxon>
        <taxon>Pseudomonadota</taxon>
        <taxon>Gammaproteobacteria</taxon>
        <taxon>Oceanospirillales</taxon>
        <taxon>Oceanospirillaceae</taxon>
        <taxon>Neptuniibacter</taxon>
    </lineage>
</organism>
<evidence type="ECO:0000256" key="4">
    <source>
        <dbReference type="ARBA" id="ARBA00022982"/>
    </source>
</evidence>
<dbReference type="Gene3D" id="2.60.40.10">
    <property type="entry name" value="Immunoglobulins"/>
    <property type="match status" value="1"/>
</dbReference>
<keyword evidence="10" id="KW-1185">Reference proteome</keyword>
<dbReference type="InterPro" id="IPR017900">
    <property type="entry name" value="4Fe4S_Fe_S_CS"/>
</dbReference>
<evidence type="ECO:0000256" key="6">
    <source>
        <dbReference type="ARBA" id="ARBA00023014"/>
    </source>
</evidence>
<feature type="transmembrane region" description="Helical" evidence="7">
    <location>
        <begin position="91"/>
        <end position="115"/>
    </location>
</feature>
<evidence type="ECO:0000313" key="10">
    <source>
        <dbReference type="Proteomes" id="UP001449225"/>
    </source>
</evidence>
<reference evidence="9 10" key="1">
    <citation type="submission" date="2024-03" db="EMBL/GenBank/DDBJ databases">
        <title>Community enrichment and isolation of bacterial strains for fucoidan degradation.</title>
        <authorList>
            <person name="Sichert A."/>
        </authorList>
    </citation>
    <scope>NUCLEOTIDE SEQUENCE [LARGE SCALE GENOMIC DNA]</scope>
    <source>
        <strain evidence="9 10">AS76</strain>
    </source>
</reference>
<sequence>MNQIPVQDVTPKKKKNSEENFDLYAKREHIYVKNYTGIFKLFRQASSFIMLLMFFGFSWITWDGRQAVLFDLPERQFHVFGMTFWPQDFMLLSWLLIILAFALFFFTVFAGRLWCGYACPQFVWTWIYIWIESVTEGDRNKRMRMDKTPGMSKEKFIRKSTKHILWIIFSIASAIAFVGYFTPIRDLIDGILSFQLGPWEMWWIGFIAVATYGNAGWLREQVCIYMCPYARFQAVMFDQDTLIISYDEKRGESRGKRKKGSDYKAEGLGDCIDCNHCVHVCPVGIDIRDGLQYECVACGACVDACDDIMERVGYEKGLVKYTTEHQLAGNKTHILRPRLIGYFVVLCAMFIAFAYTLYSRIPLEVDILRDRGKLYAETSNGMIENTYTLKLANKEQIDHQFSIKVSGLEGMKYMGDEVVMIKSGELLDLPVRITIPAKYLSKANNNILFEVEALDNPSISIKEENRFIGPAPKR</sequence>
<dbReference type="PROSITE" id="PS51379">
    <property type="entry name" value="4FE4S_FER_2"/>
    <property type="match status" value="1"/>
</dbReference>
<evidence type="ECO:0000256" key="1">
    <source>
        <dbReference type="ARBA" id="ARBA00022448"/>
    </source>
</evidence>
<keyword evidence="6" id="KW-0411">Iron-sulfur</keyword>
<feature type="transmembrane region" description="Helical" evidence="7">
    <location>
        <begin position="201"/>
        <end position="218"/>
    </location>
</feature>
<evidence type="ECO:0000313" key="9">
    <source>
        <dbReference type="EMBL" id="MEM5535451.1"/>
    </source>
</evidence>
<evidence type="ECO:0000256" key="7">
    <source>
        <dbReference type="SAM" id="Phobius"/>
    </source>
</evidence>
<dbReference type="EMBL" id="JBBMRA010000002">
    <property type="protein sequence ID" value="MEM5535451.1"/>
    <property type="molecule type" value="Genomic_DNA"/>
</dbReference>
<dbReference type="Gene3D" id="1.10.1060.10">
    <property type="entry name" value="Alpha-helical ferredoxin"/>
    <property type="match status" value="1"/>
</dbReference>
<evidence type="ECO:0000256" key="2">
    <source>
        <dbReference type="ARBA" id="ARBA00022485"/>
    </source>
</evidence>
<dbReference type="InterPro" id="IPR009051">
    <property type="entry name" value="Helical_ferredxn"/>
</dbReference>
<dbReference type="PANTHER" id="PTHR30176:SF3">
    <property type="entry name" value="FERREDOXIN-TYPE PROTEIN NAPH"/>
    <property type="match status" value="1"/>
</dbReference>
<dbReference type="InterPro" id="IPR051684">
    <property type="entry name" value="Electron_Trans/Redox"/>
</dbReference>
<keyword evidence="2" id="KW-0004">4Fe-4S</keyword>
<evidence type="ECO:0000256" key="3">
    <source>
        <dbReference type="ARBA" id="ARBA00022723"/>
    </source>
</evidence>
<dbReference type="Pfam" id="PF11614">
    <property type="entry name" value="FixG_C"/>
    <property type="match status" value="1"/>
</dbReference>
<name>A0ABU9TNZ4_9GAMM</name>
<keyword evidence="7" id="KW-0812">Transmembrane</keyword>
<keyword evidence="1" id="KW-0813">Transport</keyword>
<dbReference type="RefSeq" id="WP_067981651.1">
    <property type="nucleotide sequence ID" value="NZ_CAXBCE010000026.1"/>
</dbReference>
<keyword evidence="7" id="KW-0472">Membrane</keyword>
<keyword evidence="3" id="KW-0479">Metal-binding</keyword>